<dbReference type="InterPro" id="IPR010982">
    <property type="entry name" value="Lambda_DNA-bd_dom_sf"/>
</dbReference>
<dbReference type="EMBL" id="CP043505">
    <property type="protein sequence ID" value="QEO15276.1"/>
    <property type="molecule type" value="Genomic_DNA"/>
</dbReference>
<dbReference type="KEGG" id="ail:FLP10_13205"/>
<dbReference type="Gene3D" id="1.10.260.40">
    <property type="entry name" value="lambda repressor-like DNA-binding domains"/>
    <property type="match status" value="1"/>
</dbReference>
<evidence type="ECO:0000256" key="1">
    <source>
        <dbReference type="SAM" id="MobiDB-lite"/>
    </source>
</evidence>
<name>A0A5C1YGD2_9MICO</name>
<dbReference type="AlphaFoldDB" id="A0A5C1YGD2"/>
<dbReference type="OrthoDB" id="3383514at2"/>
<gene>
    <name evidence="3" type="ORF">FLP10_13205</name>
</gene>
<feature type="domain" description="HTH cro/C1-type" evidence="2">
    <location>
        <begin position="138"/>
        <end position="192"/>
    </location>
</feature>
<sequence>MRVWHQCRRRSAGAGCGYARRASVPEAFGGCRVWVCQARINAGGVRRVPGVGMPGAHQCRRRVGPGGVRVPGWKASGGNGWEARANGRVGGAVQHSTEEVRRMHERSVRELGSTGDGGDLRAGGARRELSDVDVPGMVLRVRRLCDLSQRELGAIVGVDQSQIARIEGGNRRIDVAVLAHIVAVAGLRLALVDADGEPVATVPRDVVRDNAGRRLPAHLDARPLSDRPISAMLDTHYDRPEPRAWYHHRARRDRRRHRYSLGPMHDHPTSASLAALERERRDAHRARAARLGSASPDATCECPMECWMSPRCIEECGCRCEP</sequence>
<protein>
    <submittedName>
        <fullName evidence="3">Helix-turn-helix transcriptional regulator</fullName>
    </submittedName>
</protein>
<dbReference type="SUPFAM" id="SSF47413">
    <property type="entry name" value="lambda repressor-like DNA-binding domains"/>
    <property type="match status" value="1"/>
</dbReference>
<evidence type="ECO:0000313" key="3">
    <source>
        <dbReference type="EMBL" id="QEO15276.1"/>
    </source>
</evidence>
<dbReference type="SMART" id="SM00530">
    <property type="entry name" value="HTH_XRE"/>
    <property type="match status" value="1"/>
</dbReference>
<organism evidence="3 4">
    <name type="scientific">Agromyces intestinalis</name>
    <dbReference type="NCBI Taxonomy" id="2592652"/>
    <lineage>
        <taxon>Bacteria</taxon>
        <taxon>Bacillati</taxon>
        <taxon>Actinomycetota</taxon>
        <taxon>Actinomycetes</taxon>
        <taxon>Micrococcales</taxon>
        <taxon>Microbacteriaceae</taxon>
        <taxon>Agromyces</taxon>
    </lineage>
</organism>
<dbReference type="Pfam" id="PF01381">
    <property type="entry name" value="HTH_3"/>
    <property type="match status" value="1"/>
</dbReference>
<reference evidence="3 4" key="1">
    <citation type="submission" date="2019-09" db="EMBL/GenBank/DDBJ databases">
        <title>Genome sequencing of strain KACC 19306.</title>
        <authorList>
            <person name="Heo J."/>
            <person name="Kim S.-J."/>
            <person name="Kim J.-S."/>
            <person name="Hong S.-B."/>
            <person name="Kwon S.-W."/>
        </authorList>
    </citation>
    <scope>NUCLEOTIDE SEQUENCE [LARGE SCALE GENOMIC DNA]</scope>
    <source>
        <strain evidence="3 4">KACC 19306</strain>
    </source>
</reference>
<dbReference type="InterPro" id="IPR001387">
    <property type="entry name" value="Cro/C1-type_HTH"/>
</dbReference>
<dbReference type="CDD" id="cd00093">
    <property type="entry name" value="HTH_XRE"/>
    <property type="match status" value="1"/>
</dbReference>
<dbReference type="Proteomes" id="UP000324678">
    <property type="component" value="Chromosome"/>
</dbReference>
<dbReference type="PROSITE" id="PS50943">
    <property type="entry name" value="HTH_CROC1"/>
    <property type="match status" value="1"/>
</dbReference>
<feature type="region of interest" description="Disordered" evidence="1">
    <location>
        <begin position="79"/>
        <end position="100"/>
    </location>
</feature>
<evidence type="ECO:0000313" key="4">
    <source>
        <dbReference type="Proteomes" id="UP000324678"/>
    </source>
</evidence>
<proteinExistence type="predicted"/>
<accession>A0A5C1YGD2</accession>
<keyword evidence="4" id="KW-1185">Reference proteome</keyword>
<dbReference type="GO" id="GO:0003677">
    <property type="term" value="F:DNA binding"/>
    <property type="evidence" value="ECO:0007669"/>
    <property type="project" value="InterPro"/>
</dbReference>
<evidence type="ECO:0000259" key="2">
    <source>
        <dbReference type="PROSITE" id="PS50943"/>
    </source>
</evidence>